<reference evidence="2" key="1">
    <citation type="submission" date="2017-04" db="EMBL/GenBank/DDBJ databases">
        <authorList>
            <person name="Abreu V.A."/>
            <person name="Popin R.V."/>
            <person name="Rigonato J."/>
            <person name="Andreote A.P."/>
            <person name="Schaker P.C."/>
            <person name="Hoff-Risseti C."/>
            <person name="Alvarenga D.O."/>
            <person name="Varani A.M."/>
            <person name="Fiore M.F."/>
        </authorList>
    </citation>
    <scope>NUCLEOTIDE SEQUENCE [LARGE SCALE GENOMIC DNA]</scope>
    <source>
        <strain evidence="2">CENA303</strain>
    </source>
</reference>
<proteinExistence type="predicted"/>
<accession>A0A1X4G332</accession>
<dbReference type="Proteomes" id="UP000192997">
    <property type="component" value="Unassembled WGS sequence"/>
</dbReference>
<dbReference type="AlphaFoldDB" id="A0A1X4G332"/>
<dbReference type="EMBL" id="NBYN01000074">
    <property type="protein sequence ID" value="OSO87090.1"/>
    <property type="molecule type" value="Genomic_DNA"/>
</dbReference>
<comment type="caution">
    <text evidence="1">The sequence shown here is derived from an EMBL/GenBank/DDBJ whole genome shotgun (WGS) entry which is preliminary data.</text>
</comment>
<evidence type="ECO:0000313" key="1">
    <source>
        <dbReference type="EMBL" id="OSO87090.1"/>
    </source>
</evidence>
<gene>
    <name evidence="1" type="ORF">B7O87_15545</name>
</gene>
<evidence type="ECO:0000313" key="2">
    <source>
        <dbReference type="Proteomes" id="UP000192997"/>
    </source>
</evidence>
<sequence length="70" mass="7839">MKSTGVSPSDGEYWVLAQDGEWVPTYNSTARTKSGNPVNYCVYHFLGVELAQGTLKLHHWHYITLGSPKN</sequence>
<name>A0A1X4G332_9CYAN</name>
<organism evidence="1 2">
    <name type="scientific">Cylindrospermopsis raciborskii CENA303</name>
    <dbReference type="NCBI Taxonomy" id="1170769"/>
    <lineage>
        <taxon>Bacteria</taxon>
        <taxon>Bacillati</taxon>
        <taxon>Cyanobacteriota</taxon>
        <taxon>Cyanophyceae</taxon>
        <taxon>Nostocales</taxon>
        <taxon>Aphanizomenonaceae</taxon>
        <taxon>Cylindrospermopsis</taxon>
    </lineage>
</organism>
<protein>
    <submittedName>
        <fullName evidence="1">Uncharacterized protein</fullName>
    </submittedName>
</protein>